<dbReference type="CDD" id="cd00873">
    <property type="entry name" value="KU80"/>
    <property type="match status" value="1"/>
</dbReference>
<keyword evidence="4" id="KW-0227">DNA damage</keyword>
<proteinExistence type="inferred from homology"/>
<comment type="similarity">
    <text evidence="2">Belongs to the ku80 family.</text>
</comment>
<comment type="caution">
    <text evidence="13">The sequence shown here is derived from an EMBL/GenBank/DDBJ whole genome shotgun (WGS) entry which is preliminary data.</text>
</comment>
<dbReference type="GO" id="GO:0003684">
    <property type="term" value="F:damaged DNA binding"/>
    <property type="evidence" value="ECO:0007669"/>
    <property type="project" value="InterPro"/>
</dbReference>
<dbReference type="InterPro" id="IPR024193">
    <property type="entry name" value="Ku80"/>
</dbReference>
<evidence type="ECO:0000256" key="2">
    <source>
        <dbReference type="ARBA" id="ARBA00007726"/>
    </source>
</evidence>
<evidence type="ECO:0000313" key="13">
    <source>
        <dbReference type="EMBL" id="ETO20687.1"/>
    </source>
</evidence>
<gene>
    <name evidence="13" type="ORF">RFI_16530</name>
</gene>
<evidence type="ECO:0000256" key="5">
    <source>
        <dbReference type="ARBA" id="ARBA00022801"/>
    </source>
</evidence>
<keyword evidence="11" id="KW-0539">Nucleus</keyword>
<evidence type="ECO:0000256" key="8">
    <source>
        <dbReference type="ARBA" id="ARBA00023125"/>
    </source>
</evidence>
<dbReference type="Pfam" id="PF02735">
    <property type="entry name" value="Ku"/>
    <property type="match status" value="1"/>
</dbReference>
<dbReference type="GO" id="GO:0006310">
    <property type="term" value="P:DNA recombination"/>
    <property type="evidence" value="ECO:0007669"/>
    <property type="project" value="UniProtKB-KW"/>
</dbReference>
<keyword evidence="10" id="KW-0234">DNA repair</keyword>
<dbReference type="InterPro" id="IPR006164">
    <property type="entry name" value="DNA_bd_Ku70/Ku80"/>
</dbReference>
<feature type="non-terminal residue" evidence="13">
    <location>
        <position position="426"/>
    </location>
</feature>
<dbReference type="AlphaFoldDB" id="X6N5U5"/>
<dbReference type="GO" id="GO:0003690">
    <property type="term" value="F:double-stranded DNA binding"/>
    <property type="evidence" value="ECO:0007669"/>
    <property type="project" value="TreeGrafter"/>
</dbReference>
<dbReference type="GO" id="GO:0042162">
    <property type="term" value="F:telomeric DNA binding"/>
    <property type="evidence" value="ECO:0007669"/>
    <property type="project" value="InterPro"/>
</dbReference>
<dbReference type="Pfam" id="PF03730">
    <property type="entry name" value="Ku_C"/>
    <property type="match status" value="1"/>
</dbReference>
<keyword evidence="6 13" id="KW-0347">Helicase</keyword>
<evidence type="ECO:0000256" key="11">
    <source>
        <dbReference type="ARBA" id="ARBA00023242"/>
    </source>
</evidence>
<dbReference type="Proteomes" id="UP000023152">
    <property type="component" value="Unassembled WGS sequence"/>
</dbReference>
<sequence>MMSEMRSRSVLNRATYTGDFEVGSRMRVQVQLFTRCREQLLPSLKKESTLGTDTKAVITDRVYKNKFSDYANGDANANANVNVNVNANANADSNDNKGLPEDERIPSYLYGKQRIPFTQEDKNRLDYASGEKHFQLLAFTDKKLIPRSHFMGPVMVCVAQAGNQGSAMTLSTFIHGCFEKNRVAIARLVSRKNAAPKLVVLEPRIKASGECFVVNELPFYEDIRNYPFASFAFNKKFQPTAQQIEAAKNLVNSLNLMEEDDNEGEKELLRPQEMFNPILQRFYENLQCRALDPNAPIQPLSPTIIKYLEPPEEVFRKAEPALKEFAEKFPVTVIRCVISCATFSKKEAKKERKHWSELNDEINDLLQGLSLKKEEVKVKEEIDEDMNIHFNQMLEINAITKIGTKSPIHDFDQLLKKRSSPDHFQK</sequence>
<organism evidence="13 14">
    <name type="scientific">Reticulomyxa filosa</name>
    <dbReference type="NCBI Taxonomy" id="46433"/>
    <lineage>
        <taxon>Eukaryota</taxon>
        <taxon>Sar</taxon>
        <taxon>Rhizaria</taxon>
        <taxon>Retaria</taxon>
        <taxon>Foraminifera</taxon>
        <taxon>Monothalamids</taxon>
        <taxon>Reticulomyxidae</taxon>
        <taxon>Reticulomyxa</taxon>
    </lineage>
</organism>
<evidence type="ECO:0000256" key="6">
    <source>
        <dbReference type="ARBA" id="ARBA00022806"/>
    </source>
</evidence>
<dbReference type="PANTHER" id="PTHR12604:SF4">
    <property type="entry name" value="X-RAY REPAIR CROSS-COMPLEMENTING PROTEIN 5"/>
    <property type="match status" value="1"/>
</dbReference>
<dbReference type="GO" id="GO:0016787">
    <property type="term" value="F:hydrolase activity"/>
    <property type="evidence" value="ECO:0007669"/>
    <property type="project" value="UniProtKB-KW"/>
</dbReference>
<keyword evidence="14" id="KW-1185">Reference proteome</keyword>
<evidence type="ECO:0000313" key="14">
    <source>
        <dbReference type="Proteomes" id="UP000023152"/>
    </source>
</evidence>
<evidence type="ECO:0000259" key="12">
    <source>
        <dbReference type="SMART" id="SM00559"/>
    </source>
</evidence>
<feature type="domain" description="Ku" evidence="12">
    <location>
        <begin position="96"/>
        <end position="234"/>
    </location>
</feature>
<dbReference type="OrthoDB" id="30826at2759"/>
<dbReference type="Gene3D" id="1.10.1600.10">
    <property type="match status" value="1"/>
</dbReference>
<dbReference type="SMART" id="SM00559">
    <property type="entry name" value="Ku78"/>
    <property type="match status" value="1"/>
</dbReference>
<dbReference type="InterPro" id="IPR016194">
    <property type="entry name" value="SPOC-like_C_dom_sf"/>
</dbReference>
<keyword evidence="9" id="KW-0233">DNA recombination</keyword>
<dbReference type="EMBL" id="ASPP01012354">
    <property type="protein sequence ID" value="ETO20687.1"/>
    <property type="molecule type" value="Genomic_DNA"/>
</dbReference>
<dbReference type="InterPro" id="IPR005160">
    <property type="entry name" value="Ku_C"/>
</dbReference>
<keyword evidence="7" id="KW-0067">ATP-binding</keyword>
<dbReference type="FunFam" id="1.10.1600.10:FF:000002">
    <property type="entry name" value="X-ray repair cross-complementing protein 5"/>
    <property type="match status" value="1"/>
</dbReference>
<keyword evidence="3" id="KW-0547">Nucleotide-binding</keyword>
<dbReference type="Gene3D" id="2.40.290.10">
    <property type="match status" value="1"/>
</dbReference>
<evidence type="ECO:0000256" key="7">
    <source>
        <dbReference type="ARBA" id="ARBA00022840"/>
    </source>
</evidence>
<dbReference type="GO" id="GO:0000723">
    <property type="term" value="P:telomere maintenance"/>
    <property type="evidence" value="ECO:0007669"/>
    <property type="project" value="InterPro"/>
</dbReference>
<dbReference type="GO" id="GO:0003678">
    <property type="term" value="F:DNA helicase activity"/>
    <property type="evidence" value="ECO:0007669"/>
    <property type="project" value="InterPro"/>
</dbReference>
<dbReference type="GO" id="GO:0005524">
    <property type="term" value="F:ATP binding"/>
    <property type="evidence" value="ECO:0007669"/>
    <property type="project" value="UniProtKB-KW"/>
</dbReference>
<dbReference type="GO" id="GO:0043564">
    <property type="term" value="C:Ku70:Ku80 complex"/>
    <property type="evidence" value="ECO:0007669"/>
    <property type="project" value="InterPro"/>
</dbReference>
<evidence type="ECO:0000256" key="9">
    <source>
        <dbReference type="ARBA" id="ARBA00023172"/>
    </source>
</evidence>
<evidence type="ECO:0000256" key="4">
    <source>
        <dbReference type="ARBA" id="ARBA00022763"/>
    </source>
</evidence>
<keyword evidence="8" id="KW-0238">DNA-binding</keyword>
<reference evidence="13 14" key="1">
    <citation type="journal article" date="2013" name="Curr. Biol.">
        <title>The Genome of the Foraminiferan Reticulomyxa filosa.</title>
        <authorList>
            <person name="Glockner G."/>
            <person name="Hulsmann N."/>
            <person name="Schleicher M."/>
            <person name="Noegel A.A."/>
            <person name="Eichinger L."/>
            <person name="Gallinger C."/>
            <person name="Pawlowski J."/>
            <person name="Sierra R."/>
            <person name="Euteneuer U."/>
            <person name="Pillet L."/>
            <person name="Moustafa A."/>
            <person name="Platzer M."/>
            <person name="Groth M."/>
            <person name="Szafranski K."/>
            <person name="Schliwa M."/>
        </authorList>
    </citation>
    <scope>NUCLEOTIDE SEQUENCE [LARGE SCALE GENOMIC DNA]</scope>
</reference>
<dbReference type="GO" id="GO:0006303">
    <property type="term" value="P:double-strand break repair via nonhomologous end joining"/>
    <property type="evidence" value="ECO:0007669"/>
    <property type="project" value="InterPro"/>
</dbReference>
<keyword evidence="5" id="KW-0378">Hydrolase</keyword>
<evidence type="ECO:0000256" key="3">
    <source>
        <dbReference type="ARBA" id="ARBA00022741"/>
    </source>
</evidence>
<comment type="subcellular location">
    <subcellularLocation>
        <location evidence="1">Nucleus</location>
    </subcellularLocation>
</comment>
<name>X6N5U5_RETFI</name>
<evidence type="ECO:0000256" key="1">
    <source>
        <dbReference type="ARBA" id="ARBA00004123"/>
    </source>
</evidence>
<accession>X6N5U5</accession>
<protein>
    <submittedName>
        <fullName evidence="13">ATP-dependent DNA helicase</fullName>
    </submittedName>
</protein>
<dbReference type="PANTHER" id="PTHR12604">
    <property type="entry name" value="KU AUTOANTIGEN DNA HELICASE"/>
    <property type="match status" value="1"/>
</dbReference>
<evidence type="ECO:0000256" key="10">
    <source>
        <dbReference type="ARBA" id="ARBA00023204"/>
    </source>
</evidence>
<dbReference type="SUPFAM" id="SSF100939">
    <property type="entry name" value="SPOC domain-like"/>
    <property type="match status" value="1"/>
</dbReference>